<dbReference type="GO" id="GO:0005576">
    <property type="term" value="C:extracellular region"/>
    <property type="evidence" value="ECO:0007669"/>
    <property type="project" value="UniProtKB-SubCell"/>
</dbReference>
<dbReference type="PANTHER" id="PTHR24258:SF129">
    <property type="entry name" value="LP15124P-RELATED"/>
    <property type="match status" value="1"/>
</dbReference>
<protein>
    <submittedName>
        <fullName evidence="5">Phenoloxidase-activating factor 2</fullName>
    </submittedName>
</protein>
<keyword evidence="3" id="KW-1015">Disulfide bond</keyword>
<dbReference type="GO" id="GO:0004252">
    <property type="term" value="F:serine-type endopeptidase activity"/>
    <property type="evidence" value="ECO:0007669"/>
    <property type="project" value="InterPro"/>
</dbReference>
<dbReference type="FunFam" id="2.40.10.10:FF:000038">
    <property type="entry name" value="Serine protease"/>
    <property type="match status" value="1"/>
</dbReference>
<evidence type="ECO:0000256" key="1">
    <source>
        <dbReference type="ARBA" id="ARBA00004613"/>
    </source>
</evidence>
<dbReference type="PROSITE" id="PS00134">
    <property type="entry name" value="TRYPSIN_HIS"/>
    <property type="match status" value="1"/>
</dbReference>
<comment type="subcellular location">
    <subcellularLocation>
        <location evidence="1">Secreted</location>
    </subcellularLocation>
</comment>
<accession>A0A6A4X863</accession>
<dbReference type="Pfam" id="PF18322">
    <property type="entry name" value="CLIP_1"/>
    <property type="match status" value="1"/>
</dbReference>
<dbReference type="PRINTS" id="PR00722">
    <property type="entry name" value="CHYMOTRYPSIN"/>
</dbReference>
<dbReference type="InterPro" id="IPR001254">
    <property type="entry name" value="Trypsin_dom"/>
</dbReference>
<gene>
    <name evidence="5" type="primary">PPAF2_13</name>
    <name evidence="5" type="ORF">FJT64_017019</name>
</gene>
<dbReference type="InterPro" id="IPR009003">
    <property type="entry name" value="Peptidase_S1_PA"/>
</dbReference>
<dbReference type="AlphaFoldDB" id="A0A6A4X863"/>
<evidence type="ECO:0000313" key="6">
    <source>
        <dbReference type="Proteomes" id="UP000440578"/>
    </source>
</evidence>
<feature type="domain" description="Peptidase S1" evidence="4">
    <location>
        <begin position="220"/>
        <end position="474"/>
    </location>
</feature>
<dbReference type="Pfam" id="PF00089">
    <property type="entry name" value="Trypsin"/>
    <property type="match status" value="1"/>
</dbReference>
<dbReference type="InterPro" id="IPR041515">
    <property type="entry name" value="PPAF-2-like_Clip"/>
</dbReference>
<dbReference type="InterPro" id="IPR043504">
    <property type="entry name" value="Peptidase_S1_PA_chymotrypsin"/>
</dbReference>
<dbReference type="SMART" id="SM00020">
    <property type="entry name" value="Tryp_SPc"/>
    <property type="match status" value="1"/>
</dbReference>
<dbReference type="PANTHER" id="PTHR24258">
    <property type="entry name" value="SERINE PROTEASE-RELATED"/>
    <property type="match status" value="1"/>
</dbReference>
<evidence type="ECO:0000256" key="2">
    <source>
        <dbReference type="ARBA" id="ARBA00022525"/>
    </source>
</evidence>
<dbReference type="InterPro" id="IPR018114">
    <property type="entry name" value="TRYPSIN_HIS"/>
</dbReference>
<dbReference type="PROSITE" id="PS50240">
    <property type="entry name" value="TRYPSIN_DOM"/>
    <property type="match status" value="1"/>
</dbReference>
<evidence type="ECO:0000256" key="3">
    <source>
        <dbReference type="ARBA" id="ARBA00023157"/>
    </source>
</evidence>
<name>A0A6A4X863_AMPAM</name>
<sequence>MTSRRVSADGPVYNSGAVACPSVSCKQSSEQRGGLPCHRTDTTHTHTHGTMKVLALSLAGLVLAHSAVAAPQISEDAAFVASLMGEDPSAADPANPGAAPDCTDVGSLSDADFLESLTGGCGGPPPPPPNAVLRCERDEFLCVPYFRCNQSDIVSDRLGVFNVRINAQQFEADHEILTHSECQRFGDVCCTNPHQGDQLVEEPYVPSCGHRNPDGLRARITGFKDHESQFGEIPWMAAVLRVENVGGEDRNFFVCGGSLIDERAVLTAAHCVEKLGPDARLRVRLGEWDTQNDNELFPHVDVDVADFIIHEDFSSRRLNDDVAILLLREPVPLQPHVDTLCLPDPKLTYDPTGVQCVATGWGKDAFEGGKFQTVLKQVPLPLVGHADCQASLRTTQLQRYFRLDPSFRCAGGIGGEDTCTGDGGSPLACEDPHNPGRYVQLGVVSWGIGCGLPGIPGVYADVVQQVKWIQKQLRKLPPLPAPAA</sequence>
<reference evidence="5 6" key="1">
    <citation type="submission" date="2019-07" db="EMBL/GenBank/DDBJ databases">
        <title>Draft genome assembly of a fouling barnacle, Amphibalanus amphitrite (Darwin, 1854): The first reference genome for Thecostraca.</title>
        <authorList>
            <person name="Kim W."/>
        </authorList>
    </citation>
    <scope>NUCLEOTIDE SEQUENCE [LARGE SCALE GENOMIC DNA]</scope>
    <source>
        <strain evidence="5">SNU_AA5</strain>
        <tissue evidence="5">Soma without cirri and trophi</tissue>
    </source>
</reference>
<proteinExistence type="predicted"/>
<dbReference type="EMBL" id="VIIS01000186">
    <property type="protein sequence ID" value="KAF0312214.1"/>
    <property type="molecule type" value="Genomic_DNA"/>
</dbReference>
<dbReference type="InterPro" id="IPR001314">
    <property type="entry name" value="Peptidase_S1A"/>
</dbReference>
<dbReference type="PROSITE" id="PS51257">
    <property type="entry name" value="PROKAR_LIPOPROTEIN"/>
    <property type="match status" value="1"/>
</dbReference>
<keyword evidence="6" id="KW-1185">Reference proteome</keyword>
<dbReference type="Gene3D" id="2.40.10.10">
    <property type="entry name" value="Trypsin-like serine proteases"/>
    <property type="match status" value="1"/>
</dbReference>
<comment type="caution">
    <text evidence="5">The sequence shown here is derived from an EMBL/GenBank/DDBJ whole genome shotgun (WGS) entry which is preliminary data.</text>
</comment>
<dbReference type="CDD" id="cd00190">
    <property type="entry name" value="Tryp_SPc"/>
    <property type="match status" value="1"/>
</dbReference>
<dbReference type="GO" id="GO:0006508">
    <property type="term" value="P:proteolysis"/>
    <property type="evidence" value="ECO:0007669"/>
    <property type="project" value="InterPro"/>
</dbReference>
<organism evidence="5 6">
    <name type="scientific">Amphibalanus amphitrite</name>
    <name type="common">Striped barnacle</name>
    <name type="synonym">Balanus amphitrite</name>
    <dbReference type="NCBI Taxonomy" id="1232801"/>
    <lineage>
        <taxon>Eukaryota</taxon>
        <taxon>Metazoa</taxon>
        <taxon>Ecdysozoa</taxon>
        <taxon>Arthropoda</taxon>
        <taxon>Crustacea</taxon>
        <taxon>Multicrustacea</taxon>
        <taxon>Cirripedia</taxon>
        <taxon>Thoracica</taxon>
        <taxon>Thoracicalcarea</taxon>
        <taxon>Balanomorpha</taxon>
        <taxon>Balanoidea</taxon>
        <taxon>Balanidae</taxon>
        <taxon>Amphibalaninae</taxon>
        <taxon>Amphibalanus</taxon>
    </lineage>
</organism>
<dbReference type="SUPFAM" id="SSF50494">
    <property type="entry name" value="Trypsin-like serine proteases"/>
    <property type="match status" value="1"/>
</dbReference>
<keyword evidence="2" id="KW-0964">Secreted</keyword>
<evidence type="ECO:0000259" key="4">
    <source>
        <dbReference type="PROSITE" id="PS50240"/>
    </source>
</evidence>
<dbReference type="Proteomes" id="UP000440578">
    <property type="component" value="Unassembled WGS sequence"/>
</dbReference>
<dbReference type="OrthoDB" id="6261922at2759"/>
<evidence type="ECO:0000313" key="5">
    <source>
        <dbReference type="EMBL" id="KAF0312214.1"/>
    </source>
</evidence>